<reference evidence="2 3" key="2">
    <citation type="submission" date="2018-11" db="EMBL/GenBank/DDBJ databases">
        <authorList>
            <consortium name="Pathogen Informatics"/>
        </authorList>
    </citation>
    <scope>NUCLEOTIDE SEQUENCE [LARGE SCALE GENOMIC DNA]</scope>
</reference>
<name>A0A0M3J2T9_ANISI</name>
<keyword evidence="3" id="KW-1185">Reference proteome</keyword>
<dbReference type="AlphaFoldDB" id="A0A0M3J2T9"/>
<evidence type="ECO:0000256" key="1">
    <source>
        <dbReference type="SAM" id="Phobius"/>
    </source>
</evidence>
<organism evidence="4">
    <name type="scientific">Anisakis simplex</name>
    <name type="common">Herring worm</name>
    <dbReference type="NCBI Taxonomy" id="6269"/>
    <lineage>
        <taxon>Eukaryota</taxon>
        <taxon>Metazoa</taxon>
        <taxon>Ecdysozoa</taxon>
        <taxon>Nematoda</taxon>
        <taxon>Chromadorea</taxon>
        <taxon>Rhabditida</taxon>
        <taxon>Spirurina</taxon>
        <taxon>Ascaridomorpha</taxon>
        <taxon>Ascaridoidea</taxon>
        <taxon>Anisakidae</taxon>
        <taxon>Anisakis</taxon>
        <taxon>Anisakis simplex complex</taxon>
    </lineage>
</organism>
<sequence length="153" mass="17399">MSEFSVHEFVDISAPSIHRVVLRILYDFIFFEELPFIVAIFLNIFVTKCQSTSRNALCAVYDPFKFQVGGAFPLHDTDCVRLRPKTVQDIVAIQWALTHWNQNPANSDAKLGLFISMLNTSLHLSSHAAVKYHVPLKLVKNQCTTCGCWKVEQ</sequence>
<keyword evidence="1" id="KW-0812">Transmembrane</keyword>
<evidence type="ECO:0000313" key="4">
    <source>
        <dbReference type="WBParaSite" id="ASIM_0000185101-mRNA-1"/>
    </source>
</evidence>
<feature type="transmembrane region" description="Helical" evidence="1">
    <location>
        <begin position="24"/>
        <end position="46"/>
    </location>
</feature>
<evidence type="ECO:0000313" key="3">
    <source>
        <dbReference type="Proteomes" id="UP000267096"/>
    </source>
</evidence>
<gene>
    <name evidence="2" type="ORF">ASIM_LOCUS1722</name>
</gene>
<dbReference type="WBParaSite" id="ASIM_0000185101-mRNA-1">
    <property type="protein sequence ID" value="ASIM_0000185101-mRNA-1"/>
    <property type="gene ID" value="ASIM_0000185101"/>
</dbReference>
<reference evidence="4" key="1">
    <citation type="submission" date="2017-02" db="UniProtKB">
        <authorList>
            <consortium name="WormBaseParasite"/>
        </authorList>
    </citation>
    <scope>IDENTIFICATION</scope>
</reference>
<proteinExistence type="predicted"/>
<keyword evidence="1" id="KW-1133">Transmembrane helix</keyword>
<evidence type="ECO:0000313" key="2">
    <source>
        <dbReference type="EMBL" id="VDK19136.1"/>
    </source>
</evidence>
<accession>A0A0M3J2T9</accession>
<dbReference type="Proteomes" id="UP000267096">
    <property type="component" value="Unassembled WGS sequence"/>
</dbReference>
<dbReference type="EMBL" id="UYRR01001965">
    <property type="protein sequence ID" value="VDK19136.1"/>
    <property type="molecule type" value="Genomic_DNA"/>
</dbReference>
<keyword evidence="1" id="KW-0472">Membrane</keyword>
<dbReference type="OrthoDB" id="9880600at2759"/>
<protein>
    <submittedName>
        <fullName evidence="4">CELF35-1 (inferred by orthology to a C. elegans protein)</fullName>
    </submittedName>
</protein>